<organism evidence="5 6">
    <name type="scientific">Pinibacter aurantiacus</name>
    <dbReference type="NCBI Taxonomy" id="2851599"/>
    <lineage>
        <taxon>Bacteria</taxon>
        <taxon>Pseudomonadati</taxon>
        <taxon>Bacteroidota</taxon>
        <taxon>Chitinophagia</taxon>
        <taxon>Chitinophagales</taxon>
        <taxon>Chitinophagaceae</taxon>
        <taxon>Pinibacter</taxon>
    </lineage>
</organism>
<evidence type="ECO:0000256" key="1">
    <source>
        <dbReference type="ARBA" id="ARBA00004370"/>
    </source>
</evidence>
<dbReference type="GO" id="GO:0019867">
    <property type="term" value="C:outer membrane"/>
    <property type="evidence" value="ECO:0007669"/>
    <property type="project" value="InterPro"/>
</dbReference>
<feature type="signal peptide" evidence="3">
    <location>
        <begin position="1"/>
        <end position="23"/>
    </location>
</feature>
<dbReference type="Pfam" id="PF01103">
    <property type="entry name" value="Omp85"/>
    <property type="match status" value="1"/>
</dbReference>
<evidence type="ECO:0000259" key="4">
    <source>
        <dbReference type="Pfam" id="PF01103"/>
    </source>
</evidence>
<keyword evidence="6" id="KW-1185">Reference proteome</keyword>
<feature type="chain" id="PRO_5038584317" evidence="3">
    <location>
        <begin position="24"/>
        <end position="409"/>
    </location>
</feature>
<evidence type="ECO:0000313" key="6">
    <source>
        <dbReference type="Proteomes" id="UP000812270"/>
    </source>
</evidence>
<name>A0A9E2S8M2_9BACT</name>
<dbReference type="Proteomes" id="UP000812270">
    <property type="component" value="Unassembled WGS sequence"/>
</dbReference>
<dbReference type="InterPro" id="IPR000184">
    <property type="entry name" value="Bac_surfAg_D15"/>
</dbReference>
<dbReference type="RefSeq" id="WP_217792252.1">
    <property type="nucleotide sequence ID" value="NZ_JAHSPG010000012.1"/>
</dbReference>
<keyword evidence="3" id="KW-0732">Signal</keyword>
<protein>
    <submittedName>
        <fullName evidence="5">Outer membrane protein assembly factor</fullName>
    </submittedName>
</protein>
<gene>
    <name evidence="5" type="ORF">KTO63_15345</name>
</gene>
<feature type="domain" description="Bacterial surface antigen (D15)" evidence="4">
    <location>
        <begin position="111"/>
        <end position="393"/>
    </location>
</feature>
<comment type="subcellular location">
    <subcellularLocation>
        <location evidence="1">Membrane</location>
    </subcellularLocation>
</comment>
<evidence type="ECO:0000256" key="2">
    <source>
        <dbReference type="ARBA" id="ARBA00023136"/>
    </source>
</evidence>
<dbReference type="AlphaFoldDB" id="A0A9E2S8M2"/>
<sequence>MAKNLLIIVTFIICGVFSANVFAQDTSIVRQFTPTFDTSRKEVPEKDLIDVMHSLRKNKPVKVVDTTIQPHKFLYSVVPAVGYTLSSGWTAILSANVATYLSDPKTTNISSLTVSANYTQYSQLTLPVFLTVWTKNNEWNISADWRFYKYPQDTYGLGGHSQIENADNIDYYHLRLHQSVQKRITSSLYLGLGYFLDYHWDIDEKGYNKDVAEYGLPPKTLASGPVATVLFDSRKNSINPSQGFFANVVYRPNLTIFGSDNNWQSLTIDVRKYINFPKGSKNVLAFWNLDWLTPSGKPPYLDLPSTGWDSFNNTGRGYIQGRYRSYNMLYLESEYRFQISRNGLFGGVVFANAQSFSNGPGLHFDNAAPAAGLGLRIKVNKISKANIAIDYGFGLNGSKGLFVNLGEIF</sequence>
<evidence type="ECO:0000313" key="5">
    <source>
        <dbReference type="EMBL" id="MBV4358538.1"/>
    </source>
</evidence>
<accession>A0A9E2S8M2</accession>
<dbReference type="EMBL" id="JAHSPG010000012">
    <property type="protein sequence ID" value="MBV4358538.1"/>
    <property type="molecule type" value="Genomic_DNA"/>
</dbReference>
<comment type="caution">
    <text evidence="5">The sequence shown here is derived from an EMBL/GenBank/DDBJ whole genome shotgun (WGS) entry which is preliminary data.</text>
</comment>
<reference evidence="5" key="1">
    <citation type="submission" date="2021-06" db="EMBL/GenBank/DDBJ databases">
        <authorList>
            <person name="Huq M.A."/>
        </authorList>
    </citation>
    <scope>NUCLEOTIDE SEQUENCE</scope>
    <source>
        <strain evidence="5">MAH-26</strain>
    </source>
</reference>
<evidence type="ECO:0000256" key="3">
    <source>
        <dbReference type="SAM" id="SignalP"/>
    </source>
</evidence>
<proteinExistence type="predicted"/>
<keyword evidence="2" id="KW-0472">Membrane</keyword>